<keyword evidence="4 10" id="KW-0378">Hydrolase</keyword>
<evidence type="ECO:0000259" key="9">
    <source>
        <dbReference type="SMART" id="SM00642"/>
    </source>
</evidence>
<dbReference type="NCBIfam" id="NF006968">
    <property type="entry name" value="PRK09441.1-1"/>
    <property type="match status" value="1"/>
</dbReference>
<dbReference type="PANTHER" id="PTHR43447">
    <property type="entry name" value="ALPHA-AMYLASE"/>
    <property type="match status" value="1"/>
</dbReference>
<evidence type="ECO:0000256" key="1">
    <source>
        <dbReference type="ARBA" id="ARBA00001913"/>
    </source>
</evidence>
<feature type="binding site" evidence="8">
    <location>
        <position position="238"/>
    </location>
    <ligand>
        <name>Ca(2+)</name>
        <dbReference type="ChEBI" id="CHEBI:29108"/>
        <label>1</label>
    </ligand>
</feature>
<feature type="domain" description="Glycosyl hydrolase family 13 catalytic" evidence="9">
    <location>
        <begin position="4"/>
        <end position="392"/>
    </location>
</feature>
<dbReference type="InterPro" id="IPR006047">
    <property type="entry name" value="GH13_cat_dom"/>
</dbReference>
<gene>
    <name evidence="10" type="ORF">HF992_00525</name>
</gene>
<evidence type="ECO:0000256" key="6">
    <source>
        <dbReference type="ARBA" id="ARBA00023295"/>
    </source>
</evidence>
<dbReference type="EC" id="3.2.1.1" evidence="10"/>
<keyword evidence="5" id="KW-0119">Carbohydrate metabolism</keyword>
<dbReference type="Proteomes" id="UP000522720">
    <property type="component" value="Unassembled WGS sequence"/>
</dbReference>
<keyword evidence="6 10" id="KW-0326">Glycosidase</keyword>
<feature type="active site" description="Nucleophile" evidence="7">
    <location>
        <position position="234"/>
    </location>
</feature>
<feature type="binding site" evidence="8">
    <location>
        <position position="203"/>
    </location>
    <ligand>
        <name>Ca(2+)</name>
        <dbReference type="ChEBI" id="CHEBI:29108"/>
        <label>1</label>
    </ligand>
</feature>
<evidence type="ECO:0000256" key="4">
    <source>
        <dbReference type="ARBA" id="ARBA00022801"/>
    </source>
</evidence>
<keyword evidence="8" id="KW-0106">Calcium</keyword>
<evidence type="ECO:0000256" key="5">
    <source>
        <dbReference type="ARBA" id="ARBA00023277"/>
    </source>
</evidence>
<dbReference type="CDD" id="cd11318">
    <property type="entry name" value="AmyAc_bac_fung_AmyA"/>
    <property type="match status" value="1"/>
</dbReference>
<dbReference type="GO" id="GO:0005975">
    <property type="term" value="P:carbohydrate metabolic process"/>
    <property type="evidence" value="ECO:0007669"/>
    <property type="project" value="InterPro"/>
</dbReference>
<dbReference type="InterPro" id="IPR013780">
    <property type="entry name" value="Glyco_hydro_b"/>
</dbReference>
<dbReference type="Gene3D" id="2.60.40.1180">
    <property type="entry name" value="Golgi alpha-mannosidase II"/>
    <property type="match status" value="1"/>
</dbReference>
<protein>
    <submittedName>
        <fullName evidence="10">Alpha-amylase</fullName>
        <ecNumber evidence="10">3.2.1.1</ecNumber>
    </submittedName>
</protein>
<dbReference type="Gene3D" id="2.40.30.140">
    <property type="match status" value="1"/>
</dbReference>
<dbReference type="SUPFAM" id="SSF51011">
    <property type="entry name" value="Glycosyl hydrolase domain"/>
    <property type="match status" value="1"/>
</dbReference>
<reference evidence="10 11" key="1">
    <citation type="submission" date="2020-04" db="EMBL/GenBank/DDBJ databases">
        <title>MicrobeNet Type strains.</title>
        <authorList>
            <person name="Nicholson A.C."/>
        </authorList>
    </citation>
    <scope>NUCLEOTIDE SEQUENCE [LARGE SCALE GENOMIC DNA]</scope>
    <source>
        <strain evidence="10 11">CCUG 69612</strain>
    </source>
</reference>
<dbReference type="SMART" id="SM00642">
    <property type="entry name" value="Aamy"/>
    <property type="match status" value="1"/>
</dbReference>
<dbReference type="InterPro" id="IPR015237">
    <property type="entry name" value="Alpha-amylase_C_pro"/>
</dbReference>
<comment type="similarity">
    <text evidence="2">Belongs to the glycosyl hydrolase 13 family.</text>
</comment>
<dbReference type="Gene3D" id="3.20.20.80">
    <property type="entry name" value="Glycosidases"/>
    <property type="match status" value="1"/>
</dbReference>
<evidence type="ECO:0000256" key="7">
    <source>
        <dbReference type="PIRSR" id="PIRSR001021-1"/>
    </source>
</evidence>
<feature type="active site" description="Proton donor" evidence="7">
    <location>
        <position position="264"/>
    </location>
</feature>
<comment type="caution">
    <text evidence="10">The sequence shown here is derived from an EMBL/GenBank/DDBJ whole genome shotgun (WGS) entry which is preliminary data.</text>
</comment>
<evidence type="ECO:0000256" key="2">
    <source>
        <dbReference type="ARBA" id="ARBA00008061"/>
    </source>
</evidence>
<dbReference type="GO" id="GO:0004556">
    <property type="term" value="F:alpha-amylase activity"/>
    <property type="evidence" value="ECO:0007669"/>
    <property type="project" value="UniProtKB-EC"/>
</dbReference>
<evidence type="ECO:0000256" key="8">
    <source>
        <dbReference type="PIRSR" id="PIRSR001021-2"/>
    </source>
</evidence>
<comment type="cofactor">
    <cofactor evidence="1">
        <name>Ca(2+)</name>
        <dbReference type="ChEBI" id="CHEBI:29108"/>
    </cofactor>
</comment>
<dbReference type="SUPFAM" id="SSF51445">
    <property type="entry name" value="(Trans)glycosidases"/>
    <property type="match status" value="1"/>
</dbReference>
<dbReference type="InterPro" id="IPR013776">
    <property type="entry name" value="A-amylase_thermo"/>
</dbReference>
<feature type="binding site" evidence="8">
    <location>
        <position position="205"/>
    </location>
    <ligand>
        <name>Ca(2+)</name>
        <dbReference type="ChEBI" id="CHEBI:29108"/>
        <label>2</label>
    </ligand>
</feature>
<dbReference type="NCBIfam" id="NF006971">
    <property type="entry name" value="PRK09441.1-4"/>
    <property type="match status" value="1"/>
</dbReference>
<proteinExistence type="inferred from homology"/>
<feature type="binding site" evidence="8">
    <location>
        <position position="103"/>
    </location>
    <ligand>
        <name>Ca(2+)</name>
        <dbReference type="ChEBI" id="CHEBI:29108"/>
        <label>1</label>
    </ligand>
</feature>
<dbReference type="AlphaFoldDB" id="A0A7X6S0P2"/>
<dbReference type="NCBIfam" id="NF006969">
    <property type="entry name" value="PRK09441.1-2"/>
    <property type="match status" value="1"/>
</dbReference>
<accession>A0A7X6S0P2</accession>
<dbReference type="PIRSF" id="PIRSF001021">
    <property type="entry name" value="Alph-amls_thrmst"/>
    <property type="match status" value="1"/>
</dbReference>
<dbReference type="InterPro" id="IPR017853">
    <property type="entry name" value="GH"/>
</dbReference>
<evidence type="ECO:0000313" key="10">
    <source>
        <dbReference type="EMBL" id="NKZ19351.1"/>
    </source>
</evidence>
<dbReference type="Pfam" id="PF09154">
    <property type="entry name" value="Alpha-amy_C_pro"/>
    <property type="match status" value="1"/>
</dbReference>
<keyword evidence="3 8" id="KW-0479">Metal-binding</keyword>
<dbReference type="RefSeq" id="WP_168548116.1">
    <property type="nucleotide sequence ID" value="NZ_JAAXPR010000001.1"/>
</dbReference>
<evidence type="ECO:0000256" key="3">
    <source>
        <dbReference type="ARBA" id="ARBA00022723"/>
    </source>
</evidence>
<keyword evidence="11" id="KW-1185">Reference proteome</keyword>
<dbReference type="EMBL" id="JAAXPR010000001">
    <property type="protein sequence ID" value="NKZ19351.1"/>
    <property type="molecule type" value="Genomic_DNA"/>
</dbReference>
<organism evidence="10 11">
    <name type="scientific">Streptococcus ovuberis</name>
    <dbReference type="NCBI Taxonomy" id="1936207"/>
    <lineage>
        <taxon>Bacteria</taxon>
        <taxon>Bacillati</taxon>
        <taxon>Bacillota</taxon>
        <taxon>Bacilli</taxon>
        <taxon>Lactobacillales</taxon>
        <taxon>Streptococcaceae</taxon>
        <taxon>Streptococcus</taxon>
    </lineage>
</organism>
<sequence length="488" mass="55999">MKNHTIMQYFEWYLPSDQKHWQRLAQDSQHLAAIGITKVWMPPAFKGTGPDDVGYGVYDLFDLGEFDQKGTIATKYGHKDDYLAAIRALKEAGISPIADIVLNHKANGDDLESFQVLRMDPNNRQVPLSDPFEIEAWTHFYFPGRNKTYSDFEWHWYHFSGTDFDAKHQETGIYMILGDHKGWADNELVDGEKGNYDYLMFTDIDYSHPDVLAHTYDWMRWFVATTGIEGFRLDAIKHIDQDIIQGLIQEAKALYGEQFYVFGEFWKDSFKSNDRYLNETDFTFDLVDVGLHMNFFEASQAGEHFDLRQIFQGSLVEHIPTSAVTFVENHDTQRGQALESTVDDWFKPLAYSLILLRQEGLPCVFYGDYYGISGEFSQASFQDILDKLLYLRANHAYGEQIDYFDDPNCIGWTQLGTEEHPYGLAVILSNANFAEKRMHVGILNAGKTFVDGLGHHEFEVTIDEDGWGTFPVKAGSVSAWLAKEAIEN</sequence>
<name>A0A7X6S0P2_9STRE</name>
<dbReference type="Pfam" id="PF00128">
    <property type="entry name" value="Alpha-amylase"/>
    <property type="match status" value="1"/>
</dbReference>
<evidence type="ECO:0000313" key="11">
    <source>
        <dbReference type="Proteomes" id="UP000522720"/>
    </source>
</evidence>
<dbReference type="GO" id="GO:0005509">
    <property type="term" value="F:calcium ion binding"/>
    <property type="evidence" value="ECO:0007669"/>
    <property type="project" value="InterPro"/>
</dbReference>
<feature type="binding site" evidence="8">
    <location>
        <position position="197"/>
    </location>
    <ligand>
        <name>Ca(2+)</name>
        <dbReference type="ChEBI" id="CHEBI:29108"/>
        <label>1</label>
    </ligand>
</feature>